<name>A0A4Z2I971_9TELE</name>
<comment type="caution">
    <text evidence="2">The sequence shown here is derived from an EMBL/GenBank/DDBJ whole genome shotgun (WGS) entry which is preliminary data.</text>
</comment>
<feature type="region of interest" description="Disordered" evidence="1">
    <location>
        <begin position="34"/>
        <end position="58"/>
    </location>
</feature>
<feature type="region of interest" description="Disordered" evidence="1">
    <location>
        <begin position="1"/>
        <end position="21"/>
    </location>
</feature>
<proteinExistence type="predicted"/>
<protein>
    <submittedName>
        <fullName evidence="2">Uncharacterized protein</fullName>
    </submittedName>
</protein>
<dbReference type="EMBL" id="SRLO01000113">
    <property type="protein sequence ID" value="TNN74518.1"/>
    <property type="molecule type" value="Genomic_DNA"/>
</dbReference>
<keyword evidence="3" id="KW-1185">Reference proteome</keyword>
<evidence type="ECO:0000313" key="3">
    <source>
        <dbReference type="Proteomes" id="UP000314294"/>
    </source>
</evidence>
<dbReference type="Proteomes" id="UP000314294">
    <property type="component" value="Unassembled WGS sequence"/>
</dbReference>
<accession>A0A4Z2I971</accession>
<gene>
    <name evidence="2" type="ORF">EYF80_015298</name>
</gene>
<sequence length="353" mass="37435">MALWSRDTAKPKAQPHRAASVAVDSQAGFLGNGSAGRRSTYLQGPRCNPSDQSGKKKSLTGFGVEVGGLRHTQQSFLPGHRGTGDKLIAGLPFRAGEQSPTALLCKVVVRCGGAPRQPMDLLIGEAPVMPAAVVFEGELAGSAGRVPTVGVDDCTESSEEQRLISSLGVSRPPELHNGQQRALLYRKHRSDKTVETTLTVVQLPADVVLGRSPYPRVISVPLGVHFAVADRQAHLINGENCLVHAAPPQLDVGATVDQGQGLGADVQRQAEGRGHMEEPVTQAPLPQLGLGVQVAADESQVCRGCLSQTHPRARVLDVQQVAIVLGFTLASCLAQSDPEWLERRVHSGKVTQK</sequence>
<reference evidence="2 3" key="1">
    <citation type="submission" date="2019-03" db="EMBL/GenBank/DDBJ databases">
        <title>First draft genome of Liparis tanakae, snailfish: a comprehensive survey of snailfish specific genes.</title>
        <authorList>
            <person name="Kim W."/>
            <person name="Song I."/>
            <person name="Jeong J.-H."/>
            <person name="Kim D."/>
            <person name="Kim S."/>
            <person name="Ryu S."/>
            <person name="Song J.Y."/>
            <person name="Lee S.K."/>
        </authorList>
    </citation>
    <scope>NUCLEOTIDE SEQUENCE [LARGE SCALE GENOMIC DNA]</scope>
    <source>
        <tissue evidence="2">Muscle</tissue>
    </source>
</reference>
<dbReference type="AlphaFoldDB" id="A0A4Z2I971"/>
<organism evidence="2 3">
    <name type="scientific">Liparis tanakae</name>
    <name type="common">Tanaka's snailfish</name>
    <dbReference type="NCBI Taxonomy" id="230148"/>
    <lineage>
        <taxon>Eukaryota</taxon>
        <taxon>Metazoa</taxon>
        <taxon>Chordata</taxon>
        <taxon>Craniata</taxon>
        <taxon>Vertebrata</taxon>
        <taxon>Euteleostomi</taxon>
        <taxon>Actinopterygii</taxon>
        <taxon>Neopterygii</taxon>
        <taxon>Teleostei</taxon>
        <taxon>Neoteleostei</taxon>
        <taxon>Acanthomorphata</taxon>
        <taxon>Eupercaria</taxon>
        <taxon>Perciformes</taxon>
        <taxon>Cottioidei</taxon>
        <taxon>Cottales</taxon>
        <taxon>Liparidae</taxon>
        <taxon>Liparis</taxon>
    </lineage>
</organism>
<evidence type="ECO:0000313" key="2">
    <source>
        <dbReference type="EMBL" id="TNN74518.1"/>
    </source>
</evidence>
<evidence type="ECO:0000256" key="1">
    <source>
        <dbReference type="SAM" id="MobiDB-lite"/>
    </source>
</evidence>